<feature type="region of interest" description="Disordered" evidence="12">
    <location>
        <begin position="148"/>
        <end position="179"/>
    </location>
</feature>
<dbReference type="GO" id="GO:0004791">
    <property type="term" value="F:thioredoxin-disulfide reductase (NADPH) activity"/>
    <property type="evidence" value="ECO:0007669"/>
    <property type="project" value="UniProtKB-EC"/>
</dbReference>
<dbReference type="SUPFAM" id="SSF55424">
    <property type="entry name" value="FAD/NAD-linked reductases, dimerisation (C-terminal) domain"/>
    <property type="match status" value="1"/>
</dbReference>
<dbReference type="Pfam" id="PF02852">
    <property type="entry name" value="Pyr_redox_dim"/>
    <property type="match status" value="1"/>
</dbReference>
<dbReference type="InterPro" id="IPR004099">
    <property type="entry name" value="Pyr_nucl-diS_OxRdtase_dimer"/>
</dbReference>
<dbReference type="InterPro" id="IPR036188">
    <property type="entry name" value="FAD/NAD-bd_sf"/>
</dbReference>
<keyword evidence="16" id="KW-1185">Reference proteome</keyword>
<feature type="compositionally biased region" description="Basic and acidic residues" evidence="12">
    <location>
        <begin position="161"/>
        <end position="170"/>
    </location>
</feature>
<evidence type="ECO:0000256" key="10">
    <source>
        <dbReference type="ARBA" id="ARBA00023284"/>
    </source>
</evidence>
<keyword evidence="7" id="KW-0712">Selenocysteine</keyword>
<keyword evidence="6" id="KW-0521">NADP</keyword>
<accession>A0ABD3PUQ7</accession>
<comment type="similarity">
    <text evidence="2 11">Belongs to the class-I pyridine nucleotide-disulfide oxidoreductase family.</text>
</comment>
<evidence type="ECO:0000313" key="15">
    <source>
        <dbReference type="EMBL" id="KAL3791843.1"/>
    </source>
</evidence>
<dbReference type="PRINTS" id="PR00368">
    <property type="entry name" value="FADPNR"/>
</dbReference>
<dbReference type="SUPFAM" id="SSF51905">
    <property type="entry name" value="FAD/NAD(P)-binding domain"/>
    <property type="match status" value="1"/>
</dbReference>
<dbReference type="Gene3D" id="3.50.50.60">
    <property type="entry name" value="FAD/NAD(P)-binding domain"/>
    <property type="match status" value="2"/>
</dbReference>
<evidence type="ECO:0000256" key="11">
    <source>
        <dbReference type="RuleBase" id="RU003691"/>
    </source>
</evidence>
<keyword evidence="4 11" id="KW-0285">Flavoprotein</keyword>
<dbReference type="Proteomes" id="UP001530315">
    <property type="component" value="Unassembled WGS sequence"/>
</dbReference>
<dbReference type="InterPro" id="IPR006338">
    <property type="entry name" value="Thioredoxin/glutathione_Rdtase"/>
</dbReference>
<evidence type="ECO:0000256" key="7">
    <source>
        <dbReference type="ARBA" id="ARBA00022933"/>
    </source>
</evidence>
<dbReference type="Gene3D" id="3.30.390.30">
    <property type="match status" value="1"/>
</dbReference>
<evidence type="ECO:0000256" key="2">
    <source>
        <dbReference type="ARBA" id="ARBA00007532"/>
    </source>
</evidence>
<dbReference type="FunFam" id="3.30.390.30:FF:000004">
    <property type="entry name" value="Thioredoxin reductase 1, cytoplasmic"/>
    <property type="match status" value="1"/>
</dbReference>
<feature type="domain" description="FAD/NAD(P)-binding" evidence="14">
    <location>
        <begin position="186"/>
        <end position="528"/>
    </location>
</feature>
<evidence type="ECO:0000313" key="16">
    <source>
        <dbReference type="Proteomes" id="UP001530315"/>
    </source>
</evidence>
<reference evidence="15 16" key="1">
    <citation type="submission" date="2024-10" db="EMBL/GenBank/DDBJ databases">
        <title>Updated reference genomes for cyclostephanoid diatoms.</title>
        <authorList>
            <person name="Roberts W.R."/>
            <person name="Alverson A.J."/>
        </authorList>
    </citation>
    <scope>NUCLEOTIDE SEQUENCE [LARGE SCALE GENOMIC DNA]</scope>
    <source>
        <strain evidence="15 16">AJA276-08</strain>
    </source>
</reference>
<evidence type="ECO:0000256" key="4">
    <source>
        <dbReference type="ARBA" id="ARBA00022630"/>
    </source>
</evidence>
<dbReference type="InterPro" id="IPR023753">
    <property type="entry name" value="FAD/NAD-binding_dom"/>
</dbReference>
<dbReference type="AlphaFoldDB" id="A0ABD3PUQ7"/>
<dbReference type="PRINTS" id="PR00411">
    <property type="entry name" value="PNDRDTASEI"/>
</dbReference>
<comment type="caution">
    <text evidence="15">The sequence shown here is derived from an EMBL/GenBank/DDBJ whole genome shotgun (WGS) entry which is preliminary data.</text>
</comment>
<evidence type="ECO:0000256" key="3">
    <source>
        <dbReference type="ARBA" id="ARBA00012610"/>
    </source>
</evidence>
<evidence type="ECO:0000259" key="13">
    <source>
        <dbReference type="Pfam" id="PF02852"/>
    </source>
</evidence>
<feature type="domain" description="Pyridine nucleotide-disulphide oxidoreductase dimerisation" evidence="13">
    <location>
        <begin position="550"/>
        <end position="659"/>
    </location>
</feature>
<dbReference type="FunFam" id="3.50.50.60:FF:000012">
    <property type="entry name" value="Thioredoxin reductase 1, cytoplasmic"/>
    <property type="match status" value="1"/>
</dbReference>
<dbReference type="EMBL" id="JALLAZ020000575">
    <property type="protein sequence ID" value="KAL3791843.1"/>
    <property type="molecule type" value="Genomic_DNA"/>
</dbReference>
<evidence type="ECO:0000256" key="12">
    <source>
        <dbReference type="SAM" id="MobiDB-lite"/>
    </source>
</evidence>
<dbReference type="PANTHER" id="PTHR42737">
    <property type="entry name" value="GLUTATHIONE REDUCTASE"/>
    <property type="match status" value="1"/>
</dbReference>
<dbReference type="PROSITE" id="PS00076">
    <property type="entry name" value="PYRIDINE_REDOX_1"/>
    <property type="match status" value="1"/>
</dbReference>
<evidence type="ECO:0000256" key="1">
    <source>
        <dbReference type="ARBA" id="ARBA00001974"/>
    </source>
</evidence>
<evidence type="ECO:0000256" key="9">
    <source>
        <dbReference type="ARBA" id="ARBA00023157"/>
    </source>
</evidence>
<dbReference type="Pfam" id="PF07992">
    <property type="entry name" value="Pyr_redox_2"/>
    <property type="match status" value="1"/>
</dbReference>
<keyword evidence="9" id="KW-1015">Disulfide bond</keyword>
<name>A0ABD3PUQ7_9STRA</name>
<protein>
    <recommendedName>
        <fullName evidence="3">thioredoxin-disulfide reductase (NADPH)</fullName>
        <ecNumber evidence="3">1.8.1.9</ecNumber>
    </recommendedName>
</protein>
<dbReference type="NCBIfam" id="TIGR01438">
    <property type="entry name" value="TGR"/>
    <property type="match status" value="1"/>
</dbReference>
<keyword evidence="8 11" id="KW-0560">Oxidoreductase</keyword>
<proteinExistence type="inferred from homology"/>
<dbReference type="InterPro" id="IPR046952">
    <property type="entry name" value="GSHR/TRXR-like"/>
</dbReference>
<keyword evidence="5 11" id="KW-0274">FAD</keyword>
<evidence type="ECO:0000256" key="6">
    <source>
        <dbReference type="ARBA" id="ARBA00022857"/>
    </source>
</evidence>
<dbReference type="InterPro" id="IPR016156">
    <property type="entry name" value="FAD/NAD-linked_Rdtase_dimer_sf"/>
</dbReference>
<evidence type="ECO:0000259" key="14">
    <source>
        <dbReference type="Pfam" id="PF07992"/>
    </source>
</evidence>
<evidence type="ECO:0000256" key="5">
    <source>
        <dbReference type="ARBA" id="ARBA00022827"/>
    </source>
</evidence>
<keyword evidence="10 11" id="KW-0676">Redox-active center</keyword>
<evidence type="ECO:0000256" key="8">
    <source>
        <dbReference type="ARBA" id="ARBA00023002"/>
    </source>
</evidence>
<comment type="cofactor">
    <cofactor evidence="1">
        <name>FAD</name>
        <dbReference type="ChEBI" id="CHEBI:57692"/>
    </cofactor>
</comment>
<dbReference type="InterPro" id="IPR012999">
    <property type="entry name" value="Pyr_OxRdtase_I_AS"/>
</dbReference>
<sequence length="675" mass="71473">MSNPAAALASAATKSVVHVAGYSSCGFYRRAASVVASLTLLFPSKVQLVEHEFPTREAYREWLIKSSSSSGGGGFRDGIAGRAPAPGNLRATSHASSPFCWLSAAPASASAADVGGGADVAGSDDVVEFIGGCDDTLEWCRRLCEQQRPSSSSSSSSQRRGPHDADDEGRATMVPDGHVPSHPYDYDLLVLGGGSGGLAASKEASRLGARVAVLDYVRPSPAGSKWGLGGTCVNVGCIPKKLMHNAALLAEAHAHDAPHYGVGVTSEMEGAFGGVSADNDAPHHSWETLRSNVQNHIRSLNFKYRVDLREREVTYINQLGSFLDAHTLETVNAKGDKSRVTFSRCIVAVGGRPTPIDCPGGELAISSDDIFSLDRDPGRVLCVGASYISLECAGFLRGIGRDVTVAVRSILLRGFDRECADMIGEHMRGMGVNFVEGVVPARLEKTDGGRIRVTFSNGDVDEYDTVLGAIGRTGDTARLGLDRVGISTNPKNCKIPAVHEQTSTPNVYVIGDVMDGCPELTPVAIHAGRMLARRLFGGSDRAMDYRNVCTTVFTPLEYGTVGYSEDGATAEFGKENLVVYHKYFVPLEWSISPSRGHTQGFCKAVVEKRTDRVLGLHYLGPNAGEVMQGFGTAMKLGCTFEDIVGTVGIHPTTAEEFTTLSITKASGESAAAGGC</sequence>
<gene>
    <name evidence="15" type="ORF">ACHAW5_002894</name>
</gene>
<dbReference type="EC" id="1.8.1.9" evidence="3"/>
<organism evidence="15 16">
    <name type="scientific">Stephanodiscus triporus</name>
    <dbReference type="NCBI Taxonomy" id="2934178"/>
    <lineage>
        <taxon>Eukaryota</taxon>
        <taxon>Sar</taxon>
        <taxon>Stramenopiles</taxon>
        <taxon>Ochrophyta</taxon>
        <taxon>Bacillariophyta</taxon>
        <taxon>Coscinodiscophyceae</taxon>
        <taxon>Thalassiosirophycidae</taxon>
        <taxon>Stephanodiscales</taxon>
        <taxon>Stephanodiscaceae</taxon>
        <taxon>Stephanodiscus</taxon>
    </lineage>
</organism>
<dbReference type="PANTHER" id="PTHR42737:SF8">
    <property type="entry name" value="THIOREDOXIN-DISULFIDE REDUCTASE"/>
    <property type="match status" value="1"/>
</dbReference>